<evidence type="ECO:0000256" key="1">
    <source>
        <dbReference type="SAM" id="MobiDB-lite"/>
    </source>
</evidence>
<feature type="region of interest" description="Disordered" evidence="1">
    <location>
        <begin position="1"/>
        <end position="37"/>
    </location>
</feature>
<accession>A0ABV0T4Z5</accession>
<keyword evidence="3" id="KW-1185">Reference proteome</keyword>
<protein>
    <submittedName>
        <fullName evidence="2">Uncharacterized protein</fullName>
    </submittedName>
</protein>
<name>A0ABV0T4Z5_9TELE</name>
<gene>
    <name evidence="2" type="ORF">ILYODFUR_003704</name>
</gene>
<comment type="caution">
    <text evidence="2">The sequence shown here is derived from an EMBL/GenBank/DDBJ whole genome shotgun (WGS) entry which is preliminary data.</text>
</comment>
<dbReference type="Proteomes" id="UP001482620">
    <property type="component" value="Unassembled WGS sequence"/>
</dbReference>
<sequence>MKNFDSFYGTAPVQSPGGTHLEAATAQEHALNPPRHRNVNRVEGNYIERNKQCSMIQHCLIIKGKRLSLWRMVFAKQIESRICGVFRDIS</sequence>
<organism evidence="2 3">
    <name type="scientific">Ilyodon furcidens</name>
    <name type="common">goldbreast splitfin</name>
    <dbReference type="NCBI Taxonomy" id="33524"/>
    <lineage>
        <taxon>Eukaryota</taxon>
        <taxon>Metazoa</taxon>
        <taxon>Chordata</taxon>
        <taxon>Craniata</taxon>
        <taxon>Vertebrata</taxon>
        <taxon>Euteleostomi</taxon>
        <taxon>Actinopterygii</taxon>
        <taxon>Neopterygii</taxon>
        <taxon>Teleostei</taxon>
        <taxon>Neoteleostei</taxon>
        <taxon>Acanthomorphata</taxon>
        <taxon>Ovalentaria</taxon>
        <taxon>Atherinomorphae</taxon>
        <taxon>Cyprinodontiformes</taxon>
        <taxon>Goodeidae</taxon>
        <taxon>Ilyodon</taxon>
    </lineage>
</organism>
<evidence type="ECO:0000313" key="2">
    <source>
        <dbReference type="EMBL" id="MEQ2227955.1"/>
    </source>
</evidence>
<evidence type="ECO:0000313" key="3">
    <source>
        <dbReference type="Proteomes" id="UP001482620"/>
    </source>
</evidence>
<dbReference type="EMBL" id="JAHRIQ010023365">
    <property type="protein sequence ID" value="MEQ2227955.1"/>
    <property type="molecule type" value="Genomic_DNA"/>
</dbReference>
<proteinExistence type="predicted"/>
<reference evidence="2 3" key="1">
    <citation type="submission" date="2021-06" db="EMBL/GenBank/DDBJ databases">
        <authorList>
            <person name="Palmer J.M."/>
        </authorList>
    </citation>
    <scope>NUCLEOTIDE SEQUENCE [LARGE SCALE GENOMIC DNA]</scope>
    <source>
        <strain evidence="3">if_2019</strain>
        <tissue evidence="2">Muscle</tissue>
    </source>
</reference>